<name>A0ABS2PHD7_9BACL</name>
<protein>
    <submittedName>
        <fullName evidence="1">Uncharacterized protein</fullName>
    </submittedName>
</protein>
<evidence type="ECO:0000313" key="2">
    <source>
        <dbReference type="Proteomes" id="UP000741863"/>
    </source>
</evidence>
<sequence length="70" mass="8263">MYIICREHKGKLEVLTHANRTDEKQYETKQEAEQMMHTLNAYRLRHFAPWFLQVVSKTVEKKVDAPSSTA</sequence>
<organism evidence="1 2">
    <name type="scientific">Geomicrobium sediminis</name>
    <dbReference type="NCBI Taxonomy" id="1347788"/>
    <lineage>
        <taxon>Bacteria</taxon>
        <taxon>Bacillati</taxon>
        <taxon>Bacillota</taxon>
        <taxon>Bacilli</taxon>
        <taxon>Bacillales</taxon>
        <taxon>Geomicrobium</taxon>
    </lineage>
</organism>
<proteinExistence type="predicted"/>
<gene>
    <name evidence="1" type="ORF">JOD17_003987</name>
</gene>
<accession>A0ABS2PHD7</accession>
<comment type="caution">
    <text evidence="1">The sequence shown here is derived from an EMBL/GenBank/DDBJ whole genome shotgun (WGS) entry which is preliminary data.</text>
</comment>
<dbReference type="Proteomes" id="UP000741863">
    <property type="component" value="Unassembled WGS sequence"/>
</dbReference>
<keyword evidence="2" id="KW-1185">Reference proteome</keyword>
<dbReference type="RefSeq" id="WP_204699619.1">
    <property type="nucleotide sequence ID" value="NZ_JAFBEC010000018.1"/>
</dbReference>
<reference evidence="1 2" key="1">
    <citation type="submission" date="2021-01" db="EMBL/GenBank/DDBJ databases">
        <title>Genomic Encyclopedia of Type Strains, Phase IV (KMG-IV): sequencing the most valuable type-strain genomes for metagenomic binning, comparative biology and taxonomic classification.</title>
        <authorList>
            <person name="Goeker M."/>
        </authorList>
    </citation>
    <scope>NUCLEOTIDE SEQUENCE [LARGE SCALE GENOMIC DNA]</scope>
    <source>
        <strain evidence="1 2">DSM 25540</strain>
    </source>
</reference>
<dbReference type="EMBL" id="JAFBEC010000018">
    <property type="protein sequence ID" value="MBM7634860.1"/>
    <property type="molecule type" value="Genomic_DNA"/>
</dbReference>
<evidence type="ECO:0000313" key="1">
    <source>
        <dbReference type="EMBL" id="MBM7634860.1"/>
    </source>
</evidence>